<evidence type="ECO:0000313" key="2">
    <source>
        <dbReference type="Proteomes" id="UP001457898"/>
    </source>
</evidence>
<comment type="caution">
    <text evidence="1">The sequence shown here is derived from an EMBL/GenBank/DDBJ whole genome shotgun (WGS) entry which is preliminary data.</text>
</comment>
<evidence type="ECO:0000313" key="1">
    <source>
        <dbReference type="EMBL" id="MEQ2433100.1"/>
    </source>
</evidence>
<reference evidence="1 2" key="1">
    <citation type="submission" date="2024-03" db="EMBL/GenBank/DDBJ databases">
        <title>Human intestinal bacterial collection.</title>
        <authorList>
            <person name="Pauvert C."/>
            <person name="Hitch T.C.A."/>
            <person name="Clavel T."/>
        </authorList>
    </citation>
    <scope>NUCLEOTIDE SEQUENCE [LARGE SCALE GENOMIC DNA]</scope>
    <source>
        <strain evidence="1 2">CLA-SR-H028</strain>
    </source>
</reference>
<dbReference type="RefSeq" id="WP_303003605.1">
    <property type="nucleotide sequence ID" value="NZ_JBBMFP010000020.1"/>
</dbReference>
<protein>
    <submittedName>
        <fullName evidence="1">DUF6809 family protein</fullName>
    </submittedName>
</protein>
<organism evidence="1 2">
    <name type="scientific">Blautia caccae</name>
    <dbReference type="NCBI Taxonomy" id="3133175"/>
    <lineage>
        <taxon>Bacteria</taxon>
        <taxon>Bacillati</taxon>
        <taxon>Bacillota</taxon>
        <taxon>Clostridia</taxon>
        <taxon>Lachnospirales</taxon>
        <taxon>Lachnospiraceae</taxon>
        <taxon>Blautia</taxon>
    </lineage>
</organism>
<accession>A0ABV1DRX8</accession>
<name>A0ABV1DRX8_9FIRM</name>
<keyword evidence="2" id="KW-1185">Reference proteome</keyword>
<gene>
    <name evidence="1" type="ORF">WMO65_19060</name>
</gene>
<sequence>MAKKVLEHFYHEGLMPREMCCPRRQEYRDALELCETAERELKEHLTPEFAGLLEDYKANLIRISALENETHFVQGMALGIRMTSEAFILEEEKTEE</sequence>
<dbReference type="Proteomes" id="UP001457898">
    <property type="component" value="Unassembled WGS sequence"/>
</dbReference>
<proteinExistence type="predicted"/>
<dbReference type="Pfam" id="PF20648">
    <property type="entry name" value="DUF6809"/>
    <property type="match status" value="1"/>
</dbReference>
<dbReference type="InterPro" id="IPR049215">
    <property type="entry name" value="DUF6809"/>
</dbReference>
<dbReference type="EMBL" id="JBBMFP010000020">
    <property type="protein sequence ID" value="MEQ2433100.1"/>
    <property type="molecule type" value="Genomic_DNA"/>
</dbReference>